<dbReference type="InterPro" id="IPR059073">
    <property type="entry name" value="TRMT11_N"/>
</dbReference>
<dbReference type="InterPro" id="IPR016691">
    <property type="entry name" value="TRMT11"/>
</dbReference>
<dbReference type="EC" id="2.1.1.214" evidence="9"/>
<organism evidence="13 14">
    <name type="scientific">Thelonectria olida</name>
    <dbReference type="NCBI Taxonomy" id="1576542"/>
    <lineage>
        <taxon>Eukaryota</taxon>
        <taxon>Fungi</taxon>
        <taxon>Dikarya</taxon>
        <taxon>Ascomycota</taxon>
        <taxon>Pezizomycotina</taxon>
        <taxon>Sordariomycetes</taxon>
        <taxon>Hypocreomycetidae</taxon>
        <taxon>Hypocreales</taxon>
        <taxon>Nectriaceae</taxon>
        <taxon>Thelonectria</taxon>
    </lineage>
</organism>
<evidence type="ECO:0000256" key="9">
    <source>
        <dbReference type="ARBA" id="ARBA00066937"/>
    </source>
</evidence>
<dbReference type="GO" id="GO:0008033">
    <property type="term" value="P:tRNA processing"/>
    <property type="evidence" value="ECO:0007669"/>
    <property type="project" value="UniProtKB-UniRule"/>
</dbReference>
<evidence type="ECO:0000256" key="8">
    <source>
        <dbReference type="ARBA" id="ARBA00022884"/>
    </source>
</evidence>
<accession>A0A9P8VV42</accession>
<dbReference type="InterPro" id="IPR000241">
    <property type="entry name" value="RlmKL-like_Mtase"/>
</dbReference>
<evidence type="ECO:0000256" key="2">
    <source>
        <dbReference type="ARBA" id="ARBA00022490"/>
    </source>
</evidence>
<dbReference type="PANTHER" id="PTHR13370">
    <property type="entry name" value="RNA METHYLASE-RELATED"/>
    <property type="match status" value="1"/>
</dbReference>
<dbReference type="OrthoDB" id="296065at2759"/>
<keyword evidence="2" id="KW-0963">Cytoplasm</keyword>
<evidence type="ECO:0000256" key="3">
    <source>
        <dbReference type="ARBA" id="ARBA00022555"/>
    </source>
</evidence>
<dbReference type="GO" id="GO:0032259">
    <property type="term" value="P:methylation"/>
    <property type="evidence" value="ECO:0007669"/>
    <property type="project" value="UniProtKB-UniRule"/>
</dbReference>
<keyword evidence="6 10" id="KW-0949">S-adenosyl-L-methionine</keyword>
<protein>
    <recommendedName>
        <fullName evidence="9">tRNA (guanine(10)-N(2))-methyltransferase</fullName>
        <ecNumber evidence="9">2.1.1.214</ecNumber>
    </recommendedName>
</protein>
<dbReference type="EMBL" id="JAGPYM010000027">
    <property type="protein sequence ID" value="KAH6880161.1"/>
    <property type="molecule type" value="Genomic_DNA"/>
</dbReference>
<feature type="domain" description="Ribosomal RNA large subunit methyltransferase K/L-like methyltransferase" evidence="11">
    <location>
        <begin position="181"/>
        <end position="294"/>
    </location>
</feature>
<feature type="domain" description="tRNA (guanine(10)-N(2))-methyltransferase TRMT11 N-terminal" evidence="12">
    <location>
        <begin position="1"/>
        <end position="171"/>
    </location>
</feature>
<comment type="subcellular location">
    <subcellularLocation>
        <location evidence="1">Cytoplasm</location>
    </subcellularLocation>
</comment>
<dbReference type="GO" id="GO:0000049">
    <property type="term" value="F:tRNA binding"/>
    <property type="evidence" value="ECO:0007669"/>
    <property type="project" value="UniProtKB-UniRule"/>
</dbReference>
<evidence type="ECO:0000259" key="12">
    <source>
        <dbReference type="Pfam" id="PF25904"/>
    </source>
</evidence>
<keyword evidence="8 10" id="KW-0694">RNA-binding</keyword>
<dbReference type="GO" id="GO:0160102">
    <property type="term" value="F:tRNA (guanine(10)-N2)-methyltransferase activity"/>
    <property type="evidence" value="ECO:0007669"/>
    <property type="project" value="UniProtKB-EC"/>
</dbReference>
<comment type="caution">
    <text evidence="13">The sequence shown here is derived from an EMBL/GenBank/DDBJ whole genome shotgun (WGS) entry which is preliminary data.</text>
</comment>
<dbReference type="GO" id="GO:0005737">
    <property type="term" value="C:cytoplasm"/>
    <property type="evidence" value="ECO:0007669"/>
    <property type="project" value="UniProtKB-SubCell"/>
</dbReference>
<gene>
    <name evidence="13" type="ORF">B0T10DRAFT_565930</name>
</gene>
<evidence type="ECO:0000313" key="13">
    <source>
        <dbReference type="EMBL" id="KAH6880161.1"/>
    </source>
</evidence>
<evidence type="ECO:0000256" key="5">
    <source>
        <dbReference type="ARBA" id="ARBA00022679"/>
    </source>
</evidence>
<evidence type="ECO:0000313" key="14">
    <source>
        <dbReference type="Proteomes" id="UP000777438"/>
    </source>
</evidence>
<dbReference type="PROSITE" id="PS51627">
    <property type="entry name" value="SAM_MT_TRM11"/>
    <property type="match status" value="1"/>
</dbReference>
<name>A0A9P8VV42_9HYPO</name>
<proteinExistence type="inferred from homology"/>
<dbReference type="Proteomes" id="UP000777438">
    <property type="component" value="Unassembled WGS sequence"/>
</dbReference>
<dbReference type="SUPFAM" id="SSF53335">
    <property type="entry name" value="S-adenosyl-L-methionine-dependent methyltransferases"/>
    <property type="match status" value="1"/>
</dbReference>
<evidence type="ECO:0000256" key="4">
    <source>
        <dbReference type="ARBA" id="ARBA00022603"/>
    </source>
</evidence>
<sequence length="443" mass="49722">MDFLIKFAQAHETFRLPEIEALAIVQGVDLKVLRYSLDSPFCIVRLPSVEAAKKLIQRSILAQSIHELWGTGKTLQEVHDAVKQGTTHLWPQYKMVSFKFAVEPYQGTRSTPKRVELINSFRFLGFDGPIKMSNPDEVFSIFEEWPFNSVPLGIPDPTNIYLGRYLASSSRDLVIKLDLKKRKYISTTSMDSELALITANIALAAPGKLFYDPFVGTGSFPIACAQFGALAWGSDIDGRSIRGEGGKKSLQGNFEQYGLGPCLGDVFSADLTNTPIRKHRWWDGIVCDPPYGVREGLRVLGCKDPEKTPWLIEAGRTKGKLPDYVPPKKPYSFLAMLDDILTFASETVVDNGRLSFWMPTANDEEQEIPVPTHPCMEIVTVCVQVFNKWSRRLITYRRLPDAEVSSSALQAYATRKTAEANGTTADELNPFRRGYFKKFEADE</sequence>
<evidence type="ECO:0000256" key="7">
    <source>
        <dbReference type="ARBA" id="ARBA00022694"/>
    </source>
</evidence>
<dbReference type="Pfam" id="PF25904">
    <property type="entry name" value="Tmrp11_N"/>
    <property type="match status" value="1"/>
</dbReference>
<evidence type="ECO:0000256" key="10">
    <source>
        <dbReference type="PROSITE-ProRule" id="PRU00959"/>
    </source>
</evidence>
<evidence type="ECO:0000256" key="6">
    <source>
        <dbReference type="ARBA" id="ARBA00022691"/>
    </source>
</evidence>
<comment type="similarity">
    <text evidence="10">Belongs to the class I-like SAM-binding methyltransferase superfamily. TRM11 methyltransferase family.</text>
</comment>
<reference evidence="13 14" key="1">
    <citation type="journal article" date="2021" name="Nat. Commun.">
        <title>Genetic determinants of endophytism in the Arabidopsis root mycobiome.</title>
        <authorList>
            <person name="Mesny F."/>
            <person name="Miyauchi S."/>
            <person name="Thiergart T."/>
            <person name="Pickel B."/>
            <person name="Atanasova L."/>
            <person name="Karlsson M."/>
            <person name="Huettel B."/>
            <person name="Barry K.W."/>
            <person name="Haridas S."/>
            <person name="Chen C."/>
            <person name="Bauer D."/>
            <person name="Andreopoulos W."/>
            <person name="Pangilinan J."/>
            <person name="LaButti K."/>
            <person name="Riley R."/>
            <person name="Lipzen A."/>
            <person name="Clum A."/>
            <person name="Drula E."/>
            <person name="Henrissat B."/>
            <person name="Kohler A."/>
            <person name="Grigoriev I.V."/>
            <person name="Martin F.M."/>
            <person name="Hacquard S."/>
        </authorList>
    </citation>
    <scope>NUCLEOTIDE SEQUENCE [LARGE SCALE GENOMIC DNA]</scope>
    <source>
        <strain evidence="13 14">MPI-CAGE-CH-0241</strain>
    </source>
</reference>
<dbReference type="PANTHER" id="PTHR13370:SF3">
    <property type="entry name" value="TRNA (GUANINE(10)-N2)-METHYLTRANSFERASE HOMOLOG"/>
    <property type="match status" value="1"/>
</dbReference>
<evidence type="ECO:0000259" key="11">
    <source>
        <dbReference type="Pfam" id="PF01170"/>
    </source>
</evidence>
<dbReference type="GO" id="GO:0043527">
    <property type="term" value="C:tRNA methyltransferase complex"/>
    <property type="evidence" value="ECO:0007669"/>
    <property type="project" value="UniProtKB-ARBA"/>
</dbReference>
<dbReference type="Gene3D" id="3.40.50.150">
    <property type="entry name" value="Vaccinia Virus protein VP39"/>
    <property type="match status" value="1"/>
</dbReference>
<keyword evidence="14" id="KW-1185">Reference proteome</keyword>
<evidence type="ECO:0000256" key="1">
    <source>
        <dbReference type="ARBA" id="ARBA00004496"/>
    </source>
</evidence>
<keyword evidence="5 10" id="KW-0808">Transferase</keyword>
<dbReference type="InterPro" id="IPR029063">
    <property type="entry name" value="SAM-dependent_MTases_sf"/>
</dbReference>
<dbReference type="PROSITE" id="PS00092">
    <property type="entry name" value="N6_MTASE"/>
    <property type="match status" value="1"/>
</dbReference>
<keyword evidence="4 10" id="KW-0489">Methyltransferase</keyword>
<dbReference type="InterPro" id="IPR002052">
    <property type="entry name" value="DNA_methylase_N6_adenine_CS"/>
</dbReference>
<keyword evidence="7 10" id="KW-0819">tRNA processing</keyword>
<dbReference type="AlphaFoldDB" id="A0A9P8VV42"/>
<dbReference type="Pfam" id="PF01170">
    <property type="entry name" value="UPF0020"/>
    <property type="match status" value="1"/>
</dbReference>
<dbReference type="PIRSF" id="PIRSF017259">
    <property type="entry name" value="tRNA_mtfrase_TRM11"/>
    <property type="match status" value="1"/>
</dbReference>
<keyword evidence="3 10" id="KW-0820">tRNA-binding</keyword>